<reference evidence="4 6" key="2">
    <citation type="submission" date="2021-01" db="EMBL/GenBank/DDBJ databases">
        <title>Biogeographic distribution of Paracoccus.</title>
        <authorList>
            <person name="Hollensteiner J."/>
            <person name="Leineberger J."/>
            <person name="Brinkhoff T."/>
            <person name="Daniel R."/>
        </authorList>
    </citation>
    <scope>NUCLEOTIDE SEQUENCE [LARGE SCALE GENOMIC DNA]</scope>
    <source>
        <strain evidence="4 6">DSM 18447</strain>
    </source>
</reference>
<feature type="transmembrane region" description="Helical" evidence="1">
    <location>
        <begin position="237"/>
        <end position="257"/>
    </location>
</feature>
<dbReference type="Proteomes" id="UP000186216">
    <property type="component" value="Unassembled WGS sequence"/>
</dbReference>
<sequence length="437" mass="48821">MTRSAELKSVNCSSCGAGLNVLGGGRVTTHVCSYCGAALDANANYRALKSFGELPRPSSPFKLGDRGTLFGTEFTVIGTLGYEERWQGQRWHWVEHQVFSETHGYAWLSVEDGHVTFSRRIRSDVWLSGLRVETSEYPPSVSYRNESYRYYDTTNAVITFAEGEFTWQPEEDQRTQTITALGDTRMLEFSQGSTEREVYLTSYVPAVDIAEGFGIDLPPPMLKAHPLKPVRKWRHTVFVAACSAVFAFMSLILGLILSLHPGENLVSATYDVPNDLPITLPVEITNDRGLAWIGFDSTVTDGWAYLNIVLLGPDGNPRFVMGRTSEKYSGRDSEGKWTEDGSNASIRFHPLETTGTYELNIDIEEAGYWKDKRQLLLDRDDYPHVIRQLDVSVSQGQSSGLAAFLAALGFLVVAVVPLFARGFVHQRRWSGSDWDDE</sequence>
<feature type="domain" description="DUF4178" evidence="2">
    <location>
        <begin position="62"/>
        <end position="205"/>
    </location>
</feature>
<keyword evidence="1" id="KW-1133">Transmembrane helix</keyword>
<name>A0AA45W0N5_9RHOB</name>
<dbReference type="Pfam" id="PF13785">
    <property type="entry name" value="DUF4178"/>
    <property type="match status" value="1"/>
</dbReference>
<evidence type="ECO:0000313" key="5">
    <source>
        <dbReference type="Proteomes" id="UP000186216"/>
    </source>
</evidence>
<keyword evidence="1" id="KW-0812">Transmembrane</keyword>
<keyword evidence="6" id="KW-1185">Reference proteome</keyword>
<keyword evidence="1" id="KW-0472">Membrane</keyword>
<proteinExistence type="predicted"/>
<feature type="transmembrane region" description="Helical" evidence="1">
    <location>
        <begin position="401"/>
        <end position="420"/>
    </location>
</feature>
<dbReference type="EMBL" id="CP067140">
    <property type="protein sequence ID" value="WCR03262.1"/>
    <property type="molecule type" value="Genomic_DNA"/>
</dbReference>
<evidence type="ECO:0000313" key="4">
    <source>
        <dbReference type="EMBL" id="WCR03262.1"/>
    </source>
</evidence>
<dbReference type="EMBL" id="FTOU01000001">
    <property type="protein sequence ID" value="SIS50415.1"/>
    <property type="molecule type" value="Genomic_DNA"/>
</dbReference>
<accession>A0AA45W0N5</accession>
<reference evidence="3 5" key="1">
    <citation type="submission" date="2017-01" db="EMBL/GenBank/DDBJ databases">
        <authorList>
            <person name="Varghese N."/>
            <person name="Submissions S."/>
        </authorList>
    </citation>
    <scope>NUCLEOTIDE SEQUENCE [LARGE SCALE GENOMIC DNA]</scope>
    <source>
        <strain evidence="3 5">DSM 18447</strain>
    </source>
</reference>
<dbReference type="RefSeq" id="WP_076522266.1">
    <property type="nucleotide sequence ID" value="NZ_CP067140.1"/>
</dbReference>
<dbReference type="InterPro" id="IPR025235">
    <property type="entry name" value="DUF4178"/>
</dbReference>
<evidence type="ECO:0000256" key="1">
    <source>
        <dbReference type="SAM" id="Phobius"/>
    </source>
</evidence>
<protein>
    <submittedName>
        <fullName evidence="4">DUF4178 domain-containing protein</fullName>
    </submittedName>
</protein>
<evidence type="ECO:0000259" key="2">
    <source>
        <dbReference type="Pfam" id="PF13785"/>
    </source>
</evidence>
<organism evidence="3 5">
    <name type="scientific">Paracoccus saliphilus</name>
    <dbReference type="NCBI Taxonomy" id="405559"/>
    <lineage>
        <taxon>Bacteria</taxon>
        <taxon>Pseudomonadati</taxon>
        <taxon>Pseudomonadota</taxon>
        <taxon>Alphaproteobacteria</taxon>
        <taxon>Rhodobacterales</taxon>
        <taxon>Paracoccaceae</taxon>
        <taxon>Paracoccus</taxon>
    </lineage>
</organism>
<dbReference type="AlphaFoldDB" id="A0AA45W0N5"/>
<evidence type="ECO:0000313" key="6">
    <source>
        <dbReference type="Proteomes" id="UP001215549"/>
    </source>
</evidence>
<dbReference type="Proteomes" id="UP001215549">
    <property type="component" value="Chromosome"/>
</dbReference>
<evidence type="ECO:0000313" key="3">
    <source>
        <dbReference type="EMBL" id="SIS50415.1"/>
    </source>
</evidence>
<gene>
    <name evidence="4" type="ORF">JHX88_00265</name>
    <name evidence="3" type="ORF">SAMN05421772_101120</name>
</gene>